<evidence type="ECO:0000313" key="2">
    <source>
        <dbReference type="EMBL" id="BBH86384.1"/>
    </source>
</evidence>
<dbReference type="AlphaFoldDB" id="A0A455SMT7"/>
<dbReference type="InterPro" id="IPR035994">
    <property type="entry name" value="Nucleoside_phosphorylase_sf"/>
</dbReference>
<dbReference type="GO" id="GO:0005829">
    <property type="term" value="C:cytosol"/>
    <property type="evidence" value="ECO:0007669"/>
    <property type="project" value="TreeGrafter"/>
</dbReference>
<proteinExistence type="predicted"/>
<name>A0A455SMT7_9CHLR</name>
<dbReference type="PANTHER" id="PTHR46832">
    <property type="entry name" value="5'-METHYLTHIOADENOSINE/S-ADENOSYLHOMOCYSTEINE NUCLEOSIDASE"/>
    <property type="match status" value="1"/>
</dbReference>
<dbReference type="GO" id="GO:0008930">
    <property type="term" value="F:methylthioadenosine nucleosidase activity"/>
    <property type="evidence" value="ECO:0007669"/>
    <property type="project" value="TreeGrafter"/>
</dbReference>
<dbReference type="GO" id="GO:0008782">
    <property type="term" value="F:adenosylhomocysteine nucleosidase activity"/>
    <property type="evidence" value="ECO:0007669"/>
    <property type="project" value="TreeGrafter"/>
</dbReference>
<reference evidence="2" key="1">
    <citation type="submission" date="2018-12" db="EMBL/GenBank/DDBJ databases">
        <title>Novel natural products biosynthetic potential of the class Ktedonobacteria.</title>
        <authorList>
            <person name="Zheng Y."/>
            <person name="Saitou A."/>
            <person name="Wang C.M."/>
            <person name="Toyoda A."/>
            <person name="Minakuchi Y."/>
            <person name="Sekiguchi Y."/>
            <person name="Ueda K."/>
            <person name="Takano H."/>
            <person name="Sakai Y."/>
            <person name="Yokota A."/>
            <person name="Yabe S."/>
        </authorList>
    </citation>
    <scope>NUCLEOTIDE SEQUENCE</scope>
    <source>
        <strain evidence="2">COM3</strain>
    </source>
</reference>
<organism evidence="2">
    <name type="scientific">Thermosporothrix sp. COM3</name>
    <dbReference type="NCBI Taxonomy" id="2490863"/>
    <lineage>
        <taxon>Bacteria</taxon>
        <taxon>Bacillati</taxon>
        <taxon>Chloroflexota</taxon>
        <taxon>Ktedonobacteria</taxon>
        <taxon>Ktedonobacterales</taxon>
        <taxon>Thermosporotrichaceae</taxon>
        <taxon>Thermosporothrix</taxon>
    </lineage>
</organism>
<protein>
    <recommendedName>
        <fullName evidence="1">Nucleoside phosphorylase domain-containing protein</fullName>
    </recommendedName>
</protein>
<dbReference type="GO" id="GO:0019284">
    <property type="term" value="P:L-methionine salvage from S-adenosylmethionine"/>
    <property type="evidence" value="ECO:0007669"/>
    <property type="project" value="TreeGrafter"/>
</dbReference>
<sequence length="811" mass="91222">MLTYNHCAVLLTTNPIEHEALRSFLGETQEETYKGTIYEYGFFRTSSQIWKVGLAQIGKGNTSAAMEAERAITCFQPSVVMLVSFAQGFQDVKIGDVVVASKIYGYEFGQAGLTFAPRPELNRPSHPLLQRAMAVARKPEWRHRIQVDSEEGTPQAHIGPLAAGEKTITSLKSEAAQRLKAHYGDALAVEMEGYGFLHTLYANVEVDALVICGIMDLIHRQSKMQRSEALVRAAHYASAFAFEVLATFQPLQPLKRKTGSPHTTNVLAVFANPPGTDRLRLDREERAIRAAIERSKFRDHIHLETRAAATLEDLSRALLDETYQIIHIAGHGNGRGLVLADEDGGMRLINQAVLADLLQEYRSTIQCVLLNSCYSFKQGSLLSQYIPYTIATDATLHDNAAIKFAEGFYDAISAGQDIAFAYREGRRRLLAIAPNTRILPQLIPLGETFPENSQEQRPTETHEPVRYTHANVLVGFALDVSSSMQHSFLNQTAEAPSRLNDIRRALSGFVRNARKTLQEVPVDEQATIDMFIYGFGLKTLNPCDLLSLWKASKQVLTDEVVQDLVSKYKKEQEQKYKGYRQIGALLQDLAPGSLSEKVRAVGRSMLELQIRKRIWREKREAIEQQVHILGDTTLSLDELATWWNESGDLLSNAESLLFGRTSPLAETLTCIAERFERELRNRPKDTQAILFIISDGKTQSDPLPLARKLREMGVLVCSCFLTDQDVQNPRQLLHEAPAEWSKEAQLMFHLASPLPENTRLEDLLIHHNWTIHPQPQLFVQINHSEVLREFHRIILDQFLDNTEISLPDGIA</sequence>
<accession>A0A455SMT7</accession>
<dbReference type="Gene3D" id="3.40.50.1580">
    <property type="entry name" value="Nucleoside phosphorylase domain"/>
    <property type="match status" value="1"/>
</dbReference>
<dbReference type="CDD" id="cd09008">
    <property type="entry name" value="MTAN"/>
    <property type="match status" value="1"/>
</dbReference>
<dbReference type="InterPro" id="IPR000845">
    <property type="entry name" value="Nucleoside_phosphorylase_d"/>
</dbReference>
<dbReference type="GO" id="GO:0009116">
    <property type="term" value="P:nucleoside metabolic process"/>
    <property type="evidence" value="ECO:0007669"/>
    <property type="project" value="InterPro"/>
</dbReference>
<dbReference type="PANTHER" id="PTHR46832:SF1">
    <property type="entry name" value="5'-METHYLTHIOADENOSINE_S-ADENOSYLHOMOCYSTEINE NUCLEOSIDASE"/>
    <property type="match status" value="1"/>
</dbReference>
<evidence type="ECO:0000259" key="1">
    <source>
        <dbReference type="Pfam" id="PF01048"/>
    </source>
</evidence>
<dbReference type="SUPFAM" id="SSF53300">
    <property type="entry name" value="vWA-like"/>
    <property type="match status" value="1"/>
</dbReference>
<feature type="domain" description="Nucleoside phosphorylase" evidence="1">
    <location>
        <begin position="20"/>
        <end position="237"/>
    </location>
</feature>
<dbReference type="Pfam" id="PF01048">
    <property type="entry name" value="PNP_UDP_1"/>
    <property type="match status" value="1"/>
</dbReference>
<dbReference type="InterPro" id="IPR036465">
    <property type="entry name" value="vWFA_dom_sf"/>
</dbReference>
<gene>
    <name evidence="2" type="ORF">KTC_11350</name>
</gene>
<dbReference type="SUPFAM" id="SSF53167">
    <property type="entry name" value="Purine and uridine phosphorylases"/>
    <property type="match status" value="1"/>
</dbReference>
<dbReference type="EMBL" id="AP019376">
    <property type="protein sequence ID" value="BBH86384.1"/>
    <property type="molecule type" value="Genomic_DNA"/>
</dbReference>